<feature type="signal peptide" evidence="20">
    <location>
        <begin position="1"/>
        <end position="21"/>
    </location>
</feature>
<dbReference type="InterPro" id="IPR045175">
    <property type="entry name" value="M28_fam"/>
</dbReference>
<feature type="transmembrane region" description="Helical" evidence="19">
    <location>
        <begin position="491"/>
        <end position="512"/>
    </location>
</feature>
<keyword evidence="15" id="KW-0482">Metalloprotease</keyword>
<dbReference type="InterPro" id="IPR007484">
    <property type="entry name" value="Peptidase_M28"/>
</dbReference>
<feature type="transmembrane region" description="Helical" evidence="19">
    <location>
        <begin position="519"/>
        <end position="545"/>
    </location>
</feature>
<feature type="transmembrane region" description="Helical" evidence="19">
    <location>
        <begin position="387"/>
        <end position="411"/>
    </location>
</feature>
<evidence type="ECO:0000256" key="12">
    <source>
        <dbReference type="ARBA" id="ARBA00022824"/>
    </source>
</evidence>
<evidence type="ECO:0000256" key="2">
    <source>
        <dbReference type="ARBA" id="ARBA00003273"/>
    </source>
</evidence>
<evidence type="ECO:0000256" key="4">
    <source>
        <dbReference type="ARBA" id="ARBA00004477"/>
    </source>
</evidence>
<comment type="function">
    <text evidence="2">May be involved in vacuolar sorting and osmoregulation.</text>
</comment>
<gene>
    <name evidence="22" type="ORF">PROFUN_14683</name>
</gene>
<protein>
    <recommendedName>
        <fullName evidence="6">Vacuolar membrane protease</fullName>
    </recommendedName>
    <alternativeName>
        <fullName evidence="18">FXNA-related family protease 1</fullName>
    </alternativeName>
</protein>
<dbReference type="GO" id="GO:0005774">
    <property type="term" value="C:vacuolar membrane"/>
    <property type="evidence" value="ECO:0007669"/>
    <property type="project" value="UniProtKB-SubCell"/>
</dbReference>
<keyword evidence="11" id="KW-0378">Hydrolase</keyword>
<keyword evidence="7" id="KW-0926">Vacuole</keyword>
<keyword evidence="9 19" id="KW-0812">Transmembrane</keyword>
<evidence type="ECO:0000256" key="18">
    <source>
        <dbReference type="ARBA" id="ARBA00031512"/>
    </source>
</evidence>
<feature type="transmembrane region" description="Helical" evidence="19">
    <location>
        <begin position="557"/>
        <end position="579"/>
    </location>
</feature>
<evidence type="ECO:0000256" key="8">
    <source>
        <dbReference type="ARBA" id="ARBA00022670"/>
    </source>
</evidence>
<dbReference type="GO" id="GO:0006508">
    <property type="term" value="P:proteolysis"/>
    <property type="evidence" value="ECO:0007669"/>
    <property type="project" value="UniProtKB-KW"/>
</dbReference>
<dbReference type="EMBL" id="MDYQ01000294">
    <property type="protein sequence ID" value="PRP76888.1"/>
    <property type="molecule type" value="Genomic_DNA"/>
</dbReference>
<evidence type="ECO:0000256" key="1">
    <source>
        <dbReference type="ARBA" id="ARBA00001947"/>
    </source>
</evidence>
<keyword evidence="17" id="KW-0325">Glycoprotein</keyword>
<comment type="similarity">
    <text evidence="5">Belongs to the peptidase M28 family.</text>
</comment>
<evidence type="ECO:0000256" key="14">
    <source>
        <dbReference type="ARBA" id="ARBA00022989"/>
    </source>
</evidence>
<dbReference type="SUPFAM" id="SSF53187">
    <property type="entry name" value="Zn-dependent exopeptidases"/>
    <property type="match status" value="1"/>
</dbReference>
<dbReference type="PANTHER" id="PTHR12147:SF58">
    <property type="entry name" value="VACUOLAR MEMBRANE PROTEASE"/>
    <property type="match status" value="1"/>
</dbReference>
<proteinExistence type="inferred from homology"/>
<dbReference type="GO" id="GO:0008235">
    <property type="term" value="F:metalloexopeptidase activity"/>
    <property type="evidence" value="ECO:0007669"/>
    <property type="project" value="InterPro"/>
</dbReference>
<evidence type="ECO:0000256" key="20">
    <source>
        <dbReference type="SAM" id="SignalP"/>
    </source>
</evidence>
<evidence type="ECO:0000259" key="21">
    <source>
        <dbReference type="Pfam" id="PF04389"/>
    </source>
</evidence>
<evidence type="ECO:0000313" key="22">
    <source>
        <dbReference type="EMBL" id="PRP76888.1"/>
    </source>
</evidence>
<keyword evidence="8" id="KW-0645">Protease</keyword>
<keyword evidence="10" id="KW-0479">Metal-binding</keyword>
<evidence type="ECO:0000256" key="13">
    <source>
        <dbReference type="ARBA" id="ARBA00022833"/>
    </source>
</evidence>
<reference evidence="22 23" key="1">
    <citation type="journal article" date="2018" name="Genome Biol. Evol.">
        <title>Multiple Roots of Fruiting Body Formation in Amoebozoa.</title>
        <authorList>
            <person name="Hillmann F."/>
            <person name="Forbes G."/>
            <person name="Novohradska S."/>
            <person name="Ferling I."/>
            <person name="Riege K."/>
            <person name="Groth M."/>
            <person name="Westermann M."/>
            <person name="Marz M."/>
            <person name="Spaller T."/>
            <person name="Winckler T."/>
            <person name="Schaap P."/>
            <person name="Glockner G."/>
        </authorList>
    </citation>
    <scope>NUCLEOTIDE SEQUENCE [LARGE SCALE GENOMIC DNA]</scope>
    <source>
        <strain evidence="22 23">Jena</strain>
    </source>
</reference>
<evidence type="ECO:0000256" key="3">
    <source>
        <dbReference type="ARBA" id="ARBA00004128"/>
    </source>
</evidence>
<sequence length="838" mass="93452">MKVVVYLTLLWIATLTALVYHSTHWLPDVDKDYHLYPPFDPKRAHADLVQLSGVIGPHTAAGTSQGEAAWQFVHERVKDITKDSLVKHEIQIQRGSDQVHLFIKHYPASRKTANNVTNVIVRLKNPNRETSEAVLISSHWDSAIDSPGAADDGIGVVCLLDILQTFSHDLHLWESCLHDLIFIWNGAEELGLLGSHLFIRHHIWSNDIISFLNLEAVGSKGKEFLFQTSTMSQAGGYEVVKRYAHAVPFPSGTVIGQDLFRSGLVVGDTDYRNYVNASTSSGLDWAFVDDGFAYHTRRDSLDTVSPGSIYHMGANSAAMLLSLLQLERIDDSKSVDQALYFDLLGWQMIVLDMKLASGVGYTVSCVAVIEWARTNLRSSRNGFPSRLMWSLCSLVTCLAAWVTSGVLSAGVGYVSDLFCERVWYGHAYIGGIMFAPAAVAGHVIVWSVYRVVQDKMKFDGARRHENLLSSQILFFVGFVFLGLHFNFGSTYLPFLWLVALLTSNYISSYFSARSSTTRWIYLLFCSTMTVIVASQLSTSLLSLYVPMMGKGNNAYSTIMIALFWSIMVDFVASPLLAFFSSLNAKNISRILLVLFSISLVGVCLASVTFPYTSEKTQRMVVEHRFILRDGDISESLLTFVPIGKKLTQDKYLTEESMIYNETIRNHMVVTLLTPAAVGAYVLPSEYKGDAKNIILADDTKVEIYEAEVIEEQAGLRLNLHLYDQSITTEVKLRTYDTPLGEILITADGLSTHKLNATSNSTVSVWLFVSASYNVPDVHHTIFLRRNHGESVLPIQVQLDVVTVVPKRTRELETFVRRLPEWTAPGAVVAIEQSFNVSL</sequence>
<dbReference type="STRING" id="1890364.A0A2P6MYW5"/>
<keyword evidence="23" id="KW-1185">Reference proteome</keyword>
<comment type="subcellular location">
    <subcellularLocation>
        <location evidence="4">Endoplasmic reticulum membrane</location>
        <topology evidence="4">Multi-pass membrane protein</topology>
    </subcellularLocation>
    <subcellularLocation>
        <location evidence="3">Vacuole membrane</location>
        <topology evidence="3">Multi-pass membrane protein</topology>
    </subcellularLocation>
</comment>
<feature type="transmembrane region" description="Helical" evidence="19">
    <location>
        <begin position="467"/>
        <end position="485"/>
    </location>
</feature>
<feature type="chain" id="PRO_5015135576" description="Vacuolar membrane protease" evidence="20">
    <location>
        <begin position="22"/>
        <end position="838"/>
    </location>
</feature>
<evidence type="ECO:0000256" key="19">
    <source>
        <dbReference type="SAM" id="Phobius"/>
    </source>
</evidence>
<feature type="domain" description="Peptidase M28" evidence="21">
    <location>
        <begin position="118"/>
        <end position="318"/>
    </location>
</feature>
<comment type="caution">
    <text evidence="22">The sequence shown here is derived from an EMBL/GenBank/DDBJ whole genome shotgun (WGS) entry which is preliminary data.</text>
</comment>
<dbReference type="InParanoid" id="A0A2P6MYW5"/>
<dbReference type="GO" id="GO:0046872">
    <property type="term" value="F:metal ion binding"/>
    <property type="evidence" value="ECO:0007669"/>
    <property type="project" value="UniProtKB-KW"/>
</dbReference>
<evidence type="ECO:0000256" key="17">
    <source>
        <dbReference type="ARBA" id="ARBA00023180"/>
    </source>
</evidence>
<organism evidence="22 23">
    <name type="scientific">Planoprotostelium fungivorum</name>
    <dbReference type="NCBI Taxonomy" id="1890364"/>
    <lineage>
        <taxon>Eukaryota</taxon>
        <taxon>Amoebozoa</taxon>
        <taxon>Evosea</taxon>
        <taxon>Variosea</taxon>
        <taxon>Cavosteliida</taxon>
        <taxon>Cavosteliaceae</taxon>
        <taxon>Planoprotostelium</taxon>
    </lineage>
</organism>
<feature type="transmembrane region" description="Helical" evidence="19">
    <location>
        <begin position="591"/>
        <end position="611"/>
    </location>
</feature>
<dbReference type="OrthoDB" id="76293at2759"/>
<evidence type="ECO:0000256" key="10">
    <source>
        <dbReference type="ARBA" id="ARBA00022723"/>
    </source>
</evidence>
<evidence type="ECO:0000256" key="6">
    <source>
        <dbReference type="ARBA" id="ARBA00017435"/>
    </source>
</evidence>
<dbReference type="PANTHER" id="PTHR12147">
    <property type="entry name" value="METALLOPEPTIDASE M28 FAMILY MEMBER"/>
    <property type="match status" value="1"/>
</dbReference>
<dbReference type="AlphaFoldDB" id="A0A2P6MYW5"/>
<evidence type="ECO:0000256" key="11">
    <source>
        <dbReference type="ARBA" id="ARBA00022801"/>
    </source>
</evidence>
<dbReference type="Pfam" id="PF04389">
    <property type="entry name" value="Peptidase_M28"/>
    <property type="match status" value="1"/>
</dbReference>
<keyword evidence="20" id="KW-0732">Signal</keyword>
<keyword evidence="13" id="KW-0862">Zinc</keyword>
<evidence type="ECO:0000313" key="23">
    <source>
        <dbReference type="Proteomes" id="UP000241769"/>
    </source>
</evidence>
<evidence type="ECO:0000256" key="16">
    <source>
        <dbReference type="ARBA" id="ARBA00023136"/>
    </source>
</evidence>
<dbReference type="Proteomes" id="UP000241769">
    <property type="component" value="Unassembled WGS sequence"/>
</dbReference>
<keyword evidence="16 19" id="KW-0472">Membrane</keyword>
<dbReference type="GO" id="GO:0005789">
    <property type="term" value="C:endoplasmic reticulum membrane"/>
    <property type="evidence" value="ECO:0007669"/>
    <property type="project" value="UniProtKB-SubCell"/>
</dbReference>
<evidence type="ECO:0000256" key="15">
    <source>
        <dbReference type="ARBA" id="ARBA00023049"/>
    </source>
</evidence>
<evidence type="ECO:0000256" key="5">
    <source>
        <dbReference type="ARBA" id="ARBA00010918"/>
    </source>
</evidence>
<keyword evidence="12" id="KW-0256">Endoplasmic reticulum</keyword>
<accession>A0A2P6MYW5</accession>
<keyword evidence="14 19" id="KW-1133">Transmembrane helix</keyword>
<evidence type="ECO:0000256" key="7">
    <source>
        <dbReference type="ARBA" id="ARBA00022554"/>
    </source>
</evidence>
<name>A0A2P6MYW5_9EUKA</name>
<dbReference type="Gene3D" id="3.40.630.10">
    <property type="entry name" value="Zn peptidases"/>
    <property type="match status" value="1"/>
</dbReference>
<feature type="transmembrane region" description="Helical" evidence="19">
    <location>
        <begin position="423"/>
        <end position="446"/>
    </location>
</feature>
<dbReference type="FunFam" id="3.40.630.10:FF:000008">
    <property type="entry name" value="Endoplasmic reticulum metallopeptidase 1"/>
    <property type="match status" value="1"/>
</dbReference>
<comment type="cofactor">
    <cofactor evidence="1">
        <name>Zn(2+)</name>
        <dbReference type="ChEBI" id="CHEBI:29105"/>
    </cofactor>
</comment>
<evidence type="ECO:0000256" key="9">
    <source>
        <dbReference type="ARBA" id="ARBA00022692"/>
    </source>
</evidence>